<feature type="region of interest" description="Disordered" evidence="15">
    <location>
        <begin position="52"/>
        <end position="75"/>
    </location>
</feature>
<evidence type="ECO:0000256" key="4">
    <source>
        <dbReference type="ARBA" id="ARBA00023015"/>
    </source>
</evidence>
<dbReference type="InterPro" id="IPR004000">
    <property type="entry name" value="Actin"/>
</dbReference>
<evidence type="ECO:0000256" key="9">
    <source>
        <dbReference type="ARBA" id="ARBA00038320"/>
    </source>
</evidence>
<dbReference type="SMART" id="SM00268">
    <property type="entry name" value="ACTIN"/>
    <property type="match status" value="1"/>
</dbReference>
<keyword evidence="4" id="KW-0805">Transcription regulation</keyword>
<evidence type="ECO:0000256" key="3">
    <source>
        <dbReference type="ARBA" id="ARBA00022853"/>
    </source>
</evidence>
<organism evidence="16 17">
    <name type="scientific">Saccharomycodes ludwigii</name>
    <dbReference type="NCBI Taxonomy" id="36035"/>
    <lineage>
        <taxon>Eukaryota</taxon>
        <taxon>Fungi</taxon>
        <taxon>Dikarya</taxon>
        <taxon>Ascomycota</taxon>
        <taxon>Saccharomycotina</taxon>
        <taxon>Saccharomycetes</taxon>
        <taxon>Saccharomycodales</taxon>
        <taxon>Saccharomycodaceae</taxon>
        <taxon>Saccharomycodes</taxon>
    </lineage>
</organism>
<keyword evidence="5" id="KW-0010">Activator</keyword>
<dbReference type="PANTHER" id="PTHR11937">
    <property type="entry name" value="ACTIN"/>
    <property type="match status" value="1"/>
</dbReference>
<dbReference type="Gene3D" id="3.30.420.40">
    <property type="match status" value="3"/>
</dbReference>
<evidence type="ECO:0000256" key="15">
    <source>
        <dbReference type="SAM" id="MobiDB-lite"/>
    </source>
</evidence>
<comment type="similarity">
    <text evidence="9">Belongs to the actin family. ARP4 subfamily.</text>
</comment>
<evidence type="ECO:0000256" key="8">
    <source>
        <dbReference type="ARBA" id="ARBA00023242"/>
    </source>
</evidence>
<evidence type="ECO:0000256" key="12">
    <source>
        <dbReference type="ARBA" id="ARBA00042445"/>
    </source>
</evidence>
<keyword evidence="3" id="KW-0156">Chromatin regulator</keyword>
<feature type="region of interest" description="Disordered" evidence="15">
    <location>
        <begin position="350"/>
        <end position="386"/>
    </location>
</feature>
<evidence type="ECO:0000256" key="11">
    <source>
        <dbReference type="ARBA" id="ARBA00041020"/>
    </source>
</evidence>
<dbReference type="AlphaFoldDB" id="A0A376B8R8"/>
<evidence type="ECO:0000256" key="13">
    <source>
        <dbReference type="ARBA" id="ARBA00053941"/>
    </source>
</evidence>
<protein>
    <recommendedName>
        <fullName evidence="11">Actin-related protein 4</fullName>
    </recommendedName>
    <alternativeName>
        <fullName evidence="12 14">Actin-like protein ARP4</fullName>
    </alternativeName>
</protein>
<dbReference type="Proteomes" id="UP000262825">
    <property type="component" value="Unassembled WGS sequence"/>
</dbReference>
<evidence type="ECO:0000256" key="6">
    <source>
        <dbReference type="ARBA" id="ARBA00023163"/>
    </source>
</evidence>
<comment type="function">
    <text evidence="13">Chromatin interaction component of the NuA4 histone acetyltransferase complex which is involved in transcriptional activation of selected genes principally by acetylation of nucleosomal histone H4 and H2A. The NuA4 complex is also involved in DNA repair. Is required for NuA4 complex integrity. Component of the SWR1 complex which mediates the ATP-dependent exchange of histone H2A for the H2A variant HZT1 leading to transcriptional regulation of selected genes by chromatin remodeling. Component of the INO80 complex which remodels chromatin by shifting nucleosomes and is involved in DNA repair.</text>
</comment>
<dbReference type="Pfam" id="PF00022">
    <property type="entry name" value="Actin"/>
    <property type="match status" value="1"/>
</dbReference>
<reference evidence="17" key="1">
    <citation type="submission" date="2018-06" db="EMBL/GenBank/DDBJ databases">
        <authorList>
            <person name="Guldener U."/>
        </authorList>
    </citation>
    <scope>NUCLEOTIDE SEQUENCE [LARGE SCALE GENOMIC DNA]</scope>
    <source>
        <strain evidence="17">UTAD17</strain>
    </source>
</reference>
<dbReference type="InterPro" id="IPR043129">
    <property type="entry name" value="ATPase_NBD"/>
</dbReference>
<name>A0A376B8R8_9ASCO</name>
<evidence type="ECO:0000313" key="17">
    <source>
        <dbReference type="Proteomes" id="UP000262825"/>
    </source>
</evidence>
<keyword evidence="17" id="KW-1185">Reference proteome</keyword>
<dbReference type="SUPFAM" id="SSF53067">
    <property type="entry name" value="Actin-like ATPase domain"/>
    <property type="match status" value="2"/>
</dbReference>
<accession>A0A376B8R8</accession>
<evidence type="ECO:0000256" key="5">
    <source>
        <dbReference type="ARBA" id="ARBA00023159"/>
    </source>
</evidence>
<dbReference type="EMBL" id="UFAJ01000554">
    <property type="protein sequence ID" value="SSD61062.1"/>
    <property type="molecule type" value="Genomic_DNA"/>
</dbReference>
<sequence length="500" mass="55971">MINTATGSTTSTTNNASLQVYAGDEITSVIIDPGSYTTNIGISGLDYPQIQTPSSYGIQSEEESDTGSITDKKKNDNSRKFFNEQSLLFPRKDYEINRVVENGMILNWDVAEEQWSYFLEKELYLPSTKGVPCFLSEPIWNTEDNRKKSLEVLLESMQFEAMFLAPTPTCLSFAMGRANCLVVDIGHDCCSASPVLDGLTLSKSTRRNFFAGNFLNELLKEKIIDKCQNSTKIKDLIPLFKIKQKSPELILKKFDFDIHPSLINYGNERGFLQECKETLLQAVPGLKNDLPLTASRLIESPWGETIEFTNEERYELPNQLFDPTTIPANWPIDANGVVETWHNDYIPLKRNNNKQQNTETQDDTATPAPDTDSTLPSATTAARNNGDERINDISGLVDIVYASIMDCDVDVRGTLAHNIVVTGGTSYIPGLVDKLQTELSKKLPALKLRTLTSGTLNERVYQSWLGGSILTSLGTFHQLWVGKEEYNEVGADRLLKTRFR</sequence>
<dbReference type="VEuPathDB" id="FungiDB:SCODWIG_02823"/>
<evidence type="ECO:0000256" key="10">
    <source>
        <dbReference type="ARBA" id="ARBA00038661"/>
    </source>
</evidence>
<keyword evidence="7" id="KW-0234">DNA repair</keyword>
<dbReference type="FunFam" id="3.30.420.40:FF:000203">
    <property type="entry name" value="Actin-related protein 4"/>
    <property type="match status" value="1"/>
</dbReference>
<evidence type="ECO:0000256" key="2">
    <source>
        <dbReference type="ARBA" id="ARBA00022763"/>
    </source>
</evidence>
<dbReference type="Gene3D" id="3.90.640.10">
    <property type="entry name" value="Actin, Chain A, domain 4"/>
    <property type="match status" value="1"/>
</dbReference>
<feature type="compositionally biased region" description="Low complexity" evidence="15">
    <location>
        <begin position="363"/>
        <end position="374"/>
    </location>
</feature>
<evidence type="ECO:0000256" key="1">
    <source>
        <dbReference type="ARBA" id="ARBA00004123"/>
    </source>
</evidence>
<dbReference type="GO" id="GO:0005634">
    <property type="term" value="C:nucleus"/>
    <property type="evidence" value="ECO:0007669"/>
    <property type="project" value="UniProtKB-SubCell"/>
</dbReference>
<comment type="subcellular location">
    <subcellularLocation>
        <location evidence="1">Nucleus</location>
    </subcellularLocation>
</comment>
<comment type="subunit">
    <text evidence="10">Component of the NuA4 histone acetyltransferase complex, of the INO80 chromatin remodeling complex, and of the SWR1 chromatin remodeling complex.</text>
</comment>
<evidence type="ECO:0000313" key="16">
    <source>
        <dbReference type="EMBL" id="SSD61062.1"/>
    </source>
</evidence>
<evidence type="ECO:0000256" key="7">
    <source>
        <dbReference type="ARBA" id="ARBA00023204"/>
    </source>
</evidence>
<dbReference type="GO" id="GO:0006281">
    <property type="term" value="P:DNA repair"/>
    <property type="evidence" value="ECO:0007669"/>
    <property type="project" value="UniProtKB-KW"/>
</dbReference>
<dbReference type="GO" id="GO:0006325">
    <property type="term" value="P:chromatin organization"/>
    <property type="evidence" value="ECO:0007669"/>
    <property type="project" value="UniProtKB-KW"/>
</dbReference>
<keyword evidence="2" id="KW-0227">DNA damage</keyword>
<evidence type="ECO:0000256" key="14">
    <source>
        <dbReference type="ARBA" id="ARBA00077253"/>
    </source>
</evidence>
<keyword evidence="6" id="KW-0804">Transcription</keyword>
<proteinExistence type="inferred from homology"/>
<gene>
    <name evidence="16" type="ORF">SCODWIG_02823</name>
</gene>
<keyword evidence="8" id="KW-0539">Nucleus</keyword>